<feature type="region of interest" description="Disordered" evidence="6">
    <location>
        <begin position="189"/>
        <end position="214"/>
    </location>
</feature>
<organism evidence="8 9">
    <name type="scientific">Ameiurus melas</name>
    <name type="common">Black bullhead</name>
    <name type="synonym">Silurus melas</name>
    <dbReference type="NCBI Taxonomy" id="219545"/>
    <lineage>
        <taxon>Eukaryota</taxon>
        <taxon>Metazoa</taxon>
        <taxon>Chordata</taxon>
        <taxon>Craniata</taxon>
        <taxon>Vertebrata</taxon>
        <taxon>Euteleostomi</taxon>
        <taxon>Actinopterygii</taxon>
        <taxon>Neopterygii</taxon>
        <taxon>Teleostei</taxon>
        <taxon>Ostariophysi</taxon>
        <taxon>Siluriformes</taxon>
        <taxon>Ictaluridae</taxon>
        <taxon>Ameiurus</taxon>
    </lineage>
</organism>
<keyword evidence="5" id="KW-0539">Nucleus</keyword>
<dbReference type="GO" id="GO:0051382">
    <property type="term" value="P:kinetochore assembly"/>
    <property type="evidence" value="ECO:0007669"/>
    <property type="project" value="InterPro"/>
</dbReference>
<dbReference type="PANTHER" id="PTHR46904:SF1">
    <property type="entry name" value="CENTROMERE PROTEIN T"/>
    <property type="match status" value="1"/>
</dbReference>
<comment type="subcellular location">
    <subcellularLocation>
        <location evidence="2">Chromosome</location>
    </subcellularLocation>
    <subcellularLocation>
        <location evidence="1">Nucleus</location>
    </subcellularLocation>
</comment>
<dbReference type="Pfam" id="PF15511">
    <property type="entry name" value="CENP-T_C"/>
    <property type="match status" value="1"/>
</dbReference>
<proteinExistence type="inferred from homology"/>
<feature type="compositionally biased region" description="Acidic residues" evidence="6">
    <location>
        <begin position="563"/>
        <end position="584"/>
    </location>
</feature>
<feature type="region of interest" description="Disordered" evidence="6">
    <location>
        <begin position="126"/>
        <end position="163"/>
    </location>
</feature>
<dbReference type="SUPFAM" id="SSF47113">
    <property type="entry name" value="Histone-fold"/>
    <property type="match status" value="1"/>
</dbReference>
<feature type="compositionally biased region" description="Low complexity" evidence="6">
    <location>
        <begin position="417"/>
        <end position="427"/>
    </location>
</feature>
<feature type="compositionally biased region" description="Acidic residues" evidence="6">
    <location>
        <begin position="639"/>
        <end position="667"/>
    </location>
</feature>
<protein>
    <recommendedName>
        <fullName evidence="7">CENP-T/Histone H4 histone fold domain-containing protein</fullName>
    </recommendedName>
</protein>
<dbReference type="InterPro" id="IPR035425">
    <property type="entry name" value="CENP-T/H4_C"/>
</dbReference>
<keyword evidence="4" id="KW-0158">Chromosome</keyword>
<dbReference type="GO" id="GO:0046982">
    <property type="term" value="F:protein heterodimerization activity"/>
    <property type="evidence" value="ECO:0007669"/>
    <property type="project" value="InterPro"/>
</dbReference>
<feature type="compositionally biased region" description="Acidic residues" evidence="6">
    <location>
        <begin position="369"/>
        <end position="385"/>
    </location>
</feature>
<accession>A0A7J6AIL8</accession>
<dbReference type="GO" id="GO:0005634">
    <property type="term" value="C:nucleus"/>
    <property type="evidence" value="ECO:0007669"/>
    <property type="project" value="UniProtKB-SubCell"/>
</dbReference>
<evidence type="ECO:0000256" key="4">
    <source>
        <dbReference type="ARBA" id="ARBA00022454"/>
    </source>
</evidence>
<evidence type="ECO:0000313" key="8">
    <source>
        <dbReference type="EMBL" id="KAF4082774.1"/>
    </source>
</evidence>
<feature type="region of interest" description="Disordered" evidence="6">
    <location>
        <begin position="64"/>
        <end position="91"/>
    </location>
</feature>
<feature type="domain" description="CENP-T/Histone H4 histone fold" evidence="7">
    <location>
        <begin position="721"/>
        <end position="816"/>
    </location>
</feature>
<feature type="compositionally biased region" description="Polar residues" evidence="6">
    <location>
        <begin position="388"/>
        <end position="397"/>
    </location>
</feature>
<keyword evidence="9" id="KW-1185">Reference proteome</keyword>
<gene>
    <name evidence="8" type="ORF">AMELA_G00131440</name>
</gene>
<evidence type="ECO:0000256" key="1">
    <source>
        <dbReference type="ARBA" id="ARBA00004123"/>
    </source>
</evidence>
<dbReference type="AlphaFoldDB" id="A0A7J6AIL8"/>
<name>A0A7J6AIL8_AMEME</name>
<evidence type="ECO:0000256" key="6">
    <source>
        <dbReference type="SAM" id="MobiDB-lite"/>
    </source>
</evidence>
<sequence length="829" mass="94224">MDSGEEEDVSARVLLRNVLHTETQRSPVTRRMSRDQSHIRRSSRLRNMPAETPHVALRHKLKQKLRETATRSPLPPSKRARSQSGLPKTPVVRLSPALYDDDDVTPRGLLRGIIQTEAEASLLLSGQTALPHRDQQDVETGNRANRRSDGASGLELPDLATEPLTQVIRGMSRRRPPPTFNISAFEKQLDQPSGEDEEMDVPLENPDVSKEQDLSGSKSVLSLTLKTPFVNLQTHRAGLRRKAAGRRRQVSVDAFDEAIQKRLERRHNQDYTVVQDGRTLQDSDLHKLTLGLSNTTVPELTTDTMMSNTELYAQPQTSVSELRDAEGGVTDAEMKRGDDDDDGREIQDVAQDQQTLSERNISKAHPDPSEDPEADSESQEEEGEVETIPQSQESDAVSLNPEDIQLAPMEDVVDHVSQPQEQEQSESAIQDAQVEEMDQREGESLQEEDEPSHPPERIVRRAYRSEGRAITNGAMERGRGTKSLGMNPDPTEKHLQTLAEEPHRRPASSSAVHTTKPSSSVTHQDSLVQNPDEDDEVIQDLHQSGSEEIVVSVHVSPMVDFPAAEEEEEEEEEQEQQQQEEEEEKKEQEHEQQEEEEEEEEEEQEHEQQEEEEEEEEEEQERQEEEEQEEEVQEHQQQEEEEQEEEMEEQVQEQPQEEEEEHDDAQSEELSMQTPGFIRQRKQVATPGALATPTILKALNAGPAPKVVKSRPKRQPQHVSTRVLPKSYVMSVFKHFAKTKVSSDVYPVINDILQRYFDRLAEDLEAYSAHAKRKTIEVEDVELLMRRQGFVTDSTPVTVLIEKFLPLEYRKLLIPVATSGNNVVPHQRR</sequence>
<evidence type="ECO:0000256" key="2">
    <source>
        <dbReference type="ARBA" id="ARBA00004286"/>
    </source>
</evidence>
<comment type="similarity">
    <text evidence="3">Belongs to the CENP-T/CNN1 family.</text>
</comment>
<dbReference type="PANTHER" id="PTHR46904">
    <property type="entry name" value="CENTROMERE PROTEIN T"/>
    <property type="match status" value="1"/>
</dbReference>
<reference evidence="8 9" key="1">
    <citation type="submission" date="2020-02" db="EMBL/GenBank/DDBJ databases">
        <title>A chromosome-scale genome assembly of the black bullhead catfish (Ameiurus melas).</title>
        <authorList>
            <person name="Wen M."/>
            <person name="Zham M."/>
            <person name="Cabau C."/>
            <person name="Klopp C."/>
            <person name="Donnadieu C."/>
            <person name="Roques C."/>
            <person name="Bouchez O."/>
            <person name="Lampietro C."/>
            <person name="Jouanno E."/>
            <person name="Herpin A."/>
            <person name="Louis A."/>
            <person name="Berthelot C."/>
            <person name="Parey E."/>
            <person name="Roest-Crollius H."/>
            <person name="Braasch I."/>
            <person name="Postlethwait J."/>
            <person name="Robinson-Rechavi M."/>
            <person name="Echchiki A."/>
            <person name="Begum T."/>
            <person name="Montfort J."/>
            <person name="Schartl M."/>
            <person name="Bobe J."/>
            <person name="Guiguen Y."/>
        </authorList>
    </citation>
    <scope>NUCLEOTIDE SEQUENCE [LARGE SCALE GENOMIC DNA]</scope>
    <source>
        <strain evidence="8">M_S1</strain>
        <tissue evidence="8">Blood</tissue>
    </source>
</reference>
<feature type="region of interest" description="Disordered" evidence="6">
    <location>
        <begin position="312"/>
        <end position="670"/>
    </location>
</feature>
<dbReference type="Proteomes" id="UP000593565">
    <property type="component" value="Unassembled WGS sequence"/>
</dbReference>
<dbReference type="GO" id="GO:0003677">
    <property type="term" value="F:DNA binding"/>
    <property type="evidence" value="ECO:0007669"/>
    <property type="project" value="InterPro"/>
</dbReference>
<dbReference type="InterPro" id="IPR009072">
    <property type="entry name" value="Histone-fold"/>
</dbReference>
<feature type="compositionally biased region" description="Polar residues" evidence="6">
    <location>
        <begin position="507"/>
        <end position="529"/>
    </location>
</feature>
<evidence type="ECO:0000256" key="3">
    <source>
        <dbReference type="ARBA" id="ARBA00010137"/>
    </source>
</evidence>
<dbReference type="GO" id="GO:0007059">
    <property type="term" value="P:chromosome segregation"/>
    <property type="evidence" value="ECO:0007669"/>
    <property type="project" value="TreeGrafter"/>
</dbReference>
<evidence type="ECO:0000259" key="7">
    <source>
        <dbReference type="Pfam" id="PF15511"/>
    </source>
</evidence>
<dbReference type="Gene3D" id="1.10.20.10">
    <property type="entry name" value="Histone, subunit A"/>
    <property type="match status" value="1"/>
</dbReference>
<feature type="compositionally biased region" description="Acidic residues" evidence="6">
    <location>
        <begin position="592"/>
        <end position="632"/>
    </location>
</feature>
<feature type="compositionally biased region" description="Basic and acidic residues" evidence="6">
    <location>
        <begin position="321"/>
        <end position="338"/>
    </location>
</feature>
<feature type="compositionally biased region" description="Basic and acidic residues" evidence="6">
    <location>
        <begin position="451"/>
        <end position="467"/>
    </location>
</feature>
<dbReference type="GO" id="GO:0000278">
    <property type="term" value="P:mitotic cell cycle"/>
    <property type="evidence" value="ECO:0007669"/>
    <property type="project" value="TreeGrafter"/>
</dbReference>
<evidence type="ECO:0000313" key="9">
    <source>
        <dbReference type="Proteomes" id="UP000593565"/>
    </source>
</evidence>
<feature type="compositionally biased region" description="Polar residues" evidence="6">
    <location>
        <begin position="350"/>
        <end position="359"/>
    </location>
</feature>
<dbReference type="InterPro" id="IPR028255">
    <property type="entry name" value="CENP-T"/>
</dbReference>
<feature type="compositionally biased region" description="Basic and acidic residues" evidence="6">
    <location>
        <begin position="490"/>
        <end position="504"/>
    </location>
</feature>
<feature type="region of interest" description="Disordered" evidence="6">
    <location>
        <begin position="18"/>
        <end position="52"/>
    </location>
</feature>
<evidence type="ECO:0000256" key="5">
    <source>
        <dbReference type="ARBA" id="ARBA00023242"/>
    </source>
</evidence>
<comment type="caution">
    <text evidence="8">The sequence shown here is derived from an EMBL/GenBank/DDBJ whole genome shotgun (WGS) entry which is preliminary data.</text>
</comment>
<dbReference type="EMBL" id="JAAGNN010000011">
    <property type="protein sequence ID" value="KAF4082774.1"/>
    <property type="molecule type" value="Genomic_DNA"/>
</dbReference>
<dbReference type="CDD" id="cd22920">
    <property type="entry name" value="HFD_CENP-T"/>
    <property type="match status" value="1"/>
</dbReference>
<dbReference type="GO" id="GO:0000776">
    <property type="term" value="C:kinetochore"/>
    <property type="evidence" value="ECO:0007669"/>
    <property type="project" value="InterPro"/>
</dbReference>